<evidence type="ECO:0000259" key="16">
    <source>
        <dbReference type="Pfam" id="PF08328"/>
    </source>
</evidence>
<dbReference type="Pfam" id="PF08328">
    <property type="entry name" value="ASL_C"/>
    <property type="match status" value="1"/>
</dbReference>
<dbReference type="Gene3D" id="1.20.200.10">
    <property type="entry name" value="Fumarase/aspartase (Central domain)"/>
    <property type="match status" value="1"/>
</dbReference>
<comment type="function">
    <text evidence="9">Catalyzes two reactions in de novo purine nucleotide biosynthesis. Catalyzes the breakdown of 5-aminoimidazole- (N-succinylocarboxamide) ribotide (SAICAR or 2-[5-amino-1-(5-phospho-beta-D-ribosyl)imidazole-4-carboxamido]succinate) to 5-aminoimidazole-4-carboxamide ribotide (AICAR or 5-amino-1-(5-phospho-beta-D-ribosyl)imidazole-4-carboxamide) and fumarate, and of adenylosuccinate (ADS or N(6)-(1,2-dicarboxyethyl)-AMP) to adenosine monophosphate (AMP) and fumarate.</text>
</comment>
<dbReference type="Gene3D" id="1.10.275.10">
    <property type="entry name" value="Fumarase/aspartase (N-terminal domain)"/>
    <property type="match status" value="1"/>
</dbReference>
<dbReference type="PROSITE" id="PS00163">
    <property type="entry name" value="FUMARATE_LYASES"/>
    <property type="match status" value="1"/>
</dbReference>
<evidence type="ECO:0000256" key="5">
    <source>
        <dbReference type="ARBA" id="ARBA00017058"/>
    </source>
</evidence>
<evidence type="ECO:0000256" key="8">
    <source>
        <dbReference type="ARBA" id="ARBA00024477"/>
    </source>
</evidence>
<dbReference type="InterPro" id="IPR008948">
    <property type="entry name" value="L-Aspartase-like"/>
</dbReference>
<dbReference type="InterPro" id="IPR047136">
    <property type="entry name" value="PurB_bact"/>
</dbReference>
<dbReference type="EC" id="4.3.2.2" evidence="4 12"/>
<dbReference type="PRINTS" id="PR00149">
    <property type="entry name" value="FUMRATELYASE"/>
</dbReference>
<comment type="pathway">
    <text evidence="2 13">Purine metabolism; AMP biosynthesis via de novo pathway; AMP from IMP: step 2/2.</text>
</comment>
<evidence type="ECO:0000256" key="12">
    <source>
        <dbReference type="NCBIfam" id="TIGR00928"/>
    </source>
</evidence>
<organism evidence="17 18">
    <name type="scientific">Cellulomonas fimi</name>
    <dbReference type="NCBI Taxonomy" id="1708"/>
    <lineage>
        <taxon>Bacteria</taxon>
        <taxon>Bacillati</taxon>
        <taxon>Actinomycetota</taxon>
        <taxon>Actinomycetes</taxon>
        <taxon>Micrococcales</taxon>
        <taxon>Cellulomonadaceae</taxon>
        <taxon>Cellulomonas</taxon>
    </lineage>
</organism>
<feature type="compositionally biased region" description="Low complexity" evidence="14">
    <location>
        <begin position="12"/>
        <end position="28"/>
    </location>
</feature>
<name>A0A7Y0LZ12_CELFI</name>
<gene>
    <name evidence="17" type="primary">purB</name>
    <name evidence="17" type="ORF">HIR71_07265</name>
</gene>
<evidence type="ECO:0000256" key="7">
    <source>
        <dbReference type="ARBA" id="ARBA00023239"/>
    </source>
</evidence>
<dbReference type="PANTHER" id="PTHR43411:SF1">
    <property type="entry name" value="ADENYLOSUCCINATE LYASE"/>
    <property type="match status" value="1"/>
</dbReference>
<keyword evidence="6 13" id="KW-0658">Purine biosynthesis</keyword>
<evidence type="ECO:0000259" key="15">
    <source>
        <dbReference type="Pfam" id="PF00206"/>
    </source>
</evidence>
<feature type="domain" description="Adenylosuccinate lyase PurB C-terminal" evidence="16">
    <location>
        <begin position="390"/>
        <end position="510"/>
    </location>
</feature>
<comment type="pathway">
    <text evidence="1 13">Purine metabolism; IMP biosynthesis via de novo pathway; 5-amino-1-(5-phospho-D-ribosyl)imidazole-4-carboxamide from 5-amino-1-(5-phospho-D-ribosyl)imidazole-4-carboxylate: step 2/2.</text>
</comment>
<proteinExistence type="inferred from homology"/>
<evidence type="ECO:0000256" key="11">
    <source>
        <dbReference type="ARBA" id="ARBA00049115"/>
    </source>
</evidence>
<dbReference type="InterPro" id="IPR022761">
    <property type="entry name" value="Fumarate_lyase_N"/>
</dbReference>
<comment type="similarity">
    <text evidence="3 13">Belongs to the lyase 1 family. Adenylosuccinate lyase subfamily.</text>
</comment>
<evidence type="ECO:0000313" key="17">
    <source>
        <dbReference type="EMBL" id="NMR20023.1"/>
    </source>
</evidence>
<dbReference type="UniPathway" id="UPA00074">
    <property type="reaction ID" value="UER00132"/>
</dbReference>
<dbReference type="UniPathway" id="UPA00075">
    <property type="reaction ID" value="UER00336"/>
</dbReference>
<sequence length="537" mass="57628">MAPVPETPQTSAPLPADAIDDAAAADPAPADPAPADPVTDDAGLTHGTRVPLASIEPPIALGPLDGRYRAAVAPLVDHLSEAALNRERVHVEVEWLIHLAAHRVLPGAPTLAAEEVAYLRGVVATFGAAEIAELGTIEKVTVHDVKAVEYFLKERLAAAPRALGPDTVLPGVGELVHFGCTSEDINNLSYALMVQGAVRHVWLPAARALVTQVAGLAREHRAVPLLARTHGQPATPTTLGKELAVLAHRLGRQLRRIEAAEYLGKLNGATGTYGAHVVAVPGADWQGVSRTFVEHLGLTWNPLTTQIESHDWQAELYSDVARFNRILHNLATDVWTYISMGVFVQIPVEGATGSSTMPHKVNPIRFENAEANLELSCALLDSLASTLVTSRLQRDLTDSTTQRNIGPAFGHSLLAIDNVRRGLGALAVDHELLARDLDANWEVLGEPVQSAMRAASVAGVTGMENPYERLKELTRGKRLTADDMRGFVAGLGLPDDVATRLAELTPASYTGLAAELVDHLDLLDRPDHRDRSDHRDR</sequence>
<dbReference type="GO" id="GO:0044208">
    <property type="term" value="P:'de novo' AMP biosynthetic process"/>
    <property type="evidence" value="ECO:0007669"/>
    <property type="project" value="UniProtKB-UniPathway"/>
</dbReference>
<dbReference type="InterPro" id="IPR020557">
    <property type="entry name" value="Fumarate_lyase_CS"/>
</dbReference>
<accession>A0A7Y0LZ12</accession>
<dbReference type="SUPFAM" id="SSF48557">
    <property type="entry name" value="L-aspartase-like"/>
    <property type="match status" value="1"/>
</dbReference>
<comment type="caution">
    <text evidence="17">The sequence shown here is derived from an EMBL/GenBank/DDBJ whole genome shotgun (WGS) entry which is preliminary data.</text>
</comment>
<reference evidence="17 18" key="1">
    <citation type="submission" date="2020-04" db="EMBL/GenBank/DDBJ databases">
        <title>Sequencing and Assembly of C. fimi.</title>
        <authorList>
            <person name="Ramsey A.R."/>
        </authorList>
    </citation>
    <scope>NUCLEOTIDE SEQUENCE [LARGE SCALE GENOMIC DNA]</scope>
    <source>
        <strain evidence="17 18">SB</strain>
    </source>
</reference>
<evidence type="ECO:0000256" key="3">
    <source>
        <dbReference type="ARBA" id="ARBA00008273"/>
    </source>
</evidence>
<keyword evidence="18" id="KW-1185">Reference proteome</keyword>
<feature type="domain" description="Fumarate lyase N-terminal" evidence="15">
    <location>
        <begin position="66"/>
        <end position="369"/>
    </location>
</feature>
<evidence type="ECO:0000256" key="14">
    <source>
        <dbReference type="SAM" id="MobiDB-lite"/>
    </source>
</evidence>
<feature type="region of interest" description="Disordered" evidence="14">
    <location>
        <begin position="1"/>
        <end position="49"/>
    </location>
</feature>
<dbReference type="NCBIfam" id="NF006764">
    <property type="entry name" value="PRK09285.1"/>
    <property type="match status" value="1"/>
</dbReference>
<keyword evidence="7 13" id="KW-0456">Lyase</keyword>
<dbReference type="InterPro" id="IPR024083">
    <property type="entry name" value="Fumarase/histidase_N"/>
</dbReference>
<dbReference type="GO" id="GO:0006189">
    <property type="term" value="P:'de novo' IMP biosynthetic process"/>
    <property type="evidence" value="ECO:0007669"/>
    <property type="project" value="UniProtKB-UniPathway"/>
</dbReference>
<dbReference type="NCBIfam" id="TIGR00928">
    <property type="entry name" value="purB"/>
    <property type="match status" value="1"/>
</dbReference>
<comment type="catalytic activity">
    <reaction evidence="11">
        <text>N(6)-(1,2-dicarboxyethyl)-AMP = fumarate + AMP</text>
        <dbReference type="Rhea" id="RHEA:16853"/>
        <dbReference type="ChEBI" id="CHEBI:29806"/>
        <dbReference type="ChEBI" id="CHEBI:57567"/>
        <dbReference type="ChEBI" id="CHEBI:456215"/>
        <dbReference type="EC" id="4.3.2.2"/>
    </reaction>
    <physiologicalReaction direction="left-to-right" evidence="11">
        <dbReference type="Rhea" id="RHEA:16854"/>
    </physiologicalReaction>
</comment>
<evidence type="ECO:0000256" key="13">
    <source>
        <dbReference type="RuleBase" id="RU361172"/>
    </source>
</evidence>
<evidence type="ECO:0000256" key="9">
    <source>
        <dbReference type="ARBA" id="ARBA00025012"/>
    </source>
</evidence>
<dbReference type="GO" id="GO:0004018">
    <property type="term" value="F:N6-(1,2-dicarboxyethyl)AMP AMP-lyase (fumarate-forming) activity"/>
    <property type="evidence" value="ECO:0007669"/>
    <property type="project" value="UniProtKB-UniRule"/>
</dbReference>
<evidence type="ECO:0000256" key="10">
    <source>
        <dbReference type="ARBA" id="ARBA00030717"/>
    </source>
</evidence>
<dbReference type="InterPro" id="IPR000362">
    <property type="entry name" value="Fumarate_lyase_fam"/>
</dbReference>
<dbReference type="Proteomes" id="UP000562124">
    <property type="component" value="Unassembled WGS sequence"/>
</dbReference>
<dbReference type="AlphaFoldDB" id="A0A7Y0LZ12"/>
<protein>
    <recommendedName>
        <fullName evidence="5 12">Adenylosuccinate lyase</fullName>
        <shortName evidence="13">ASL</shortName>
        <ecNumber evidence="4 12">4.3.2.2</ecNumber>
    </recommendedName>
    <alternativeName>
        <fullName evidence="10 13">Adenylosuccinase</fullName>
    </alternativeName>
</protein>
<dbReference type="InterPro" id="IPR013539">
    <property type="entry name" value="PurB_C"/>
</dbReference>
<evidence type="ECO:0000256" key="6">
    <source>
        <dbReference type="ARBA" id="ARBA00022755"/>
    </source>
</evidence>
<dbReference type="PANTHER" id="PTHR43411">
    <property type="entry name" value="ADENYLOSUCCINATE LYASE"/>
    <property type="match status" value="1"/>
</dbReference>
<dbReference type="EMBL" id="JABCJJ010000008">
    <property type="protein sequence ID" value="NMR20023.1"/>
    <property type="molecule type" value="Genomic_DNA"/>
</dbReference>
<evidence type="ECO:0000256" key="2">
    <source>
        <dbReference type="ARBA" id="ARBA00004734"/>
    </source>
</evidence>
<evidence type="ECO:0000256" key="4">
    <source>
        <dbReference type="ARBA" id="ARBA00012339"/>
    </source>
</evidence>
<evidence type="ECO:0000256" key="1">
    <source>
        <dbReference type="ARBA" id="ARBA00004706"/>
    </source>
</evidence>
<evidence type="ECO:0000313" key="18">
    <source>
        <dbReference type="Proteomes" id="UP000562124"/>
    </source>
</evidence>
<dbReference type="InterPro" id="IPR004769">
    <property type="entry name" value="Pur_lyase"/>
</dbReference>
<dbReference type="Gene3D" id="1.10.40.30">
    <property type="entry name" value="Fumarase/aspartase (C-terminal domain)"/>
    <property type="match status" value="1"/>
</dbReference>
<dbReference type="Pfam" id="PF00206">
    <property type="entry name" value="Lyase_1"/>
    <property type="match status" value="1"/>
</dbReference>
<comment type="catalytic activity">
    <reaction evidence="8">
        <text>(2S)-2-[5-amino-1-(5-phospho-beta-D-ribosyl)imidazole-4-carboxamido]succinate = 5-amino-1-(5-phospho-beta-D-ribosyl)imidazole-4-carboxamide + fumarate</text>
        <dbReference type="Rhea" id="RHEA:23920"/>
        <dbReference type="ChEBI" id="CHEBI:29806"/>
        <dbReference type="ChEBI" id="CHEBI:58443"/>
        <dbReference type="ChEBI" id="CHEBI:58475"/>
        <dbReference type="EC" id="4.3.2.2"/>
    </reaction>
    <physiologicalReaction direction="left-to-right" evidence="8">
        <dbReference type="Rhea" id="RHEA:23921"/>
    </physiologicalReaction>
</comment>